<dbReference type="Gene3D" id="3.40.50.2300">
    <property type="match status" value="1"/>
</dbReference>
<feature type="domain" description="Response regulatory" evidence="8">
    <location>
        <begin position="6"/>
        <end position="120"/>
    </location>
</feature>
<organism evidence="10 11">
    <name type="scientific">Hydrobacter penzbergensis</name>
    <dbReference type="NCBI Taxonomy" id="1235997"/>
    <lineage>
        <taxon>Bacteria</taxon>
        <taxon>Pseudomonadati</taxon>
        <taxon>Bacteroidota</taxon>
        <taxon>Chitinophagia</taxon>
        <taxon>Chitinophagales</taxon>
        <taxon>Chitinophagaceae</taxon>
        <taxon>Hydrobacter</taxon>
    </lineage>
</organism>
<dbReference type="Pfam" id="PF00072">
    <property type="entry name" value="Response_reg"/>
    <property type="match status" value="1"/>
</dbReference>
<evidence type="ECO:0000256" key="2">
    <source>
        <dbReference type="ARBA" id="ARBA00023012"/>
    </source>
</evidence>
<dbReference type="SUPFAM" id="SSF52172">
    <property type="entry name" value="CheY-like"/>
    <property type="match status" value="1"/>
</dbReference>
<evidence type="ECO:0000256" key="5">
    <source>
        <dbReference type="ARBA" id="ARBA00023163"/>
    </source>
</evidence>
<evidence type="ECO:0000259" key="8">
    <source>
        <dbReference type="PROSITE" id="PS50110"/>
    </source>
</evidence>
<dbReference type="Pfam" id="PF00486">
    <property type="entry name" value="Trans_reg_C"/>
    <property type="match status" value="1"/>
</dbReference>
<dbReference type="InterPro" id="IPR039420">
    <property type="entry name" value="WalR-like"/>
</dbReference>
<evidence type="ECO:0000259" key="9">
    <source>
        <dbReference type="PROSITE" id="PS51755"/>
    </source>
</evidence>
<dbReference type="PROSITE" id="PS51755">
    <property type="entry name" value="OMPR_PHOB"/>
    <property type="match status" value="1"/>
</dbReference>
<dbReference type="PANTHER" id="PTHR48111:SF22">
    <property type="entry name" value="REGULATOR OF RPOS"/>
    <property type="match status" value="1"/>
</dbReference>
<dbReference type="PANTHER" id="PTHR48111">
    <property type="entry name" value="REGULATOR OF RPOS"/>
    <property type="match status" value="1"/>
</dbReference>
<comment type="caution">
    <text evidence="10">The sequence shown here is derived from an EMBL/GenBank/DDBJ whole genome shotgun (WGS) entry which is preliminary data.</text>
</comment>
<dbReference type="GO" id="GO:0032993">
    <property type="term" value="C:protein-DNA complex"/>
    <property type="evidence" value="ECO:0007669"/>
    <property type="project" value="TreeGrafter"/>
</dbReference>
<dbReference type="FunFam" id="3.40.50.2300:FF:000001">
    <property type="entry name" value="DNA-binding response regulator PhoB"/>
    <property type="match status" value="1"/>
</dbReference>
<evidence type="ECO:0000256" key="4">
    <source>
        <dbReference type="ARBA" id="ARBA00023125"/>
    </source>
</evidence>
<dbReference type="GO" id="GO:0005829">
    <property type="term" value="C:cytosol"/>
    <property type="evidence" value="ECO:0007669"/>
    <property type="project" value="TreeGrafter"/>
</dbReference>
<reference evidence="10 11" key="1">
    <citation type="submission" date="2016-10" db="EMBL/GenBank/DDBJ databases">
        <authorList>
            <person name="Varghese N."/>
            <person name="Submissions S."/>
        </authorList>
    </citation>
    <scope>NUCLEOTIDE SEQUENCE [LARGE SCALE GENOMIC DNA]</scope>
    <source>
        <strain evidence="10 11">DSM 25353</strain>
    </source>
</reference>
<dbReference type="GO" id="GO:0000976">
    <property type="term" value="F:transcription cis-regulatory region binding"/>
    <property type="evidence" value="ECO:0007669"/>
    <property type="project" value="TreeGrafter"/>
</dbReference>
<sequence length="226" mass="26037">MENVHSILLVEDEIKLGKAIQDELVRQGYEVEVATNGKEAEKMFKKQAFSLVLLDINLPYKDGFALCREFRKHNQKVPIVMLTAAGQISDKVTAFELGADDYIVKPFHFDELFARIKVFLKRSEKPRKAEKIVVHDLVIDLWDKSVKRNGTDISLTAKEFTLLVLLASNKEKVISKQEILSKVWDMSFDTGTNTIEVYISFLRNKIDKPFEQKLIYTKPGFGYYIK</sequence>
<name>A0A8X8LCV9_9BACT</name>
<evidence type="ECO:0000256" key="7">
    <source>
        <dbReference type="PROSITE-ProRule" id="PRU01091"/>
    </source>
</evidence>
<keyword evidence="11" id="KW-1185">Reference proteome</keyword>
<evidence type="ECO:0000256" key="1">
    <source>
        <dbReference type="ARBA" id="ARBA00022553"/>
    </source>
</evidence>
<dbReference type="Gene3D" id="6.10.250.690">
    <property type="match status" value="1"/>
</dbReference>
<evidence type="ECO:0000256" key="3">
    <source>
        <dbReference type="ARBA" id="ARBA00023015"/>
    </source>
</evidence>
<keyword evidence="2" id="KW-0902">Two-component regulatory system</keyword>
<dbReference type="CDD" id="cd00383">
    <property type="entry name" value="trans_reg_C"/>
    <property type="match status" value="1"/>
</dbReference>
<gene>
    <name evidence="10" type="ORF">SAMN05444410_12150</name>
</gene>
<feature type="modified residue" description="4-aspartylphosphate" evidence="6">
    <location>
        <position position="55"/>
    </location>
</feature>
<protein>
    <submittedName>
        <fullName evidence="10">DNA-binding response regulator, OmpR family, contains REC and winged-helix (WHTH) domain</fullName>
    </submittedName>
</protein>
<dbReference type="FunFam" id="1.10.10.10:FF:000005">
    <property type="entry name" value="Two-component system response regulator"/>
    <property type="match status" value="1"/>
</dbReference>
<dbReference type="AlphaFoldDB" id="A0A8X8LCV9"/>
<dbReference type="EMBL" id="FNNO01000021">
    <property type="protein sequence ID" value="SDX61424.1"/>
    <property type="molecule type" value="Genomic_DNA"/>
</dbReference>
<dbReference type="SMART" id="SM00448">
    <property type="entry name" value="REC"/>
    <property type="match status" value="1"/>
</dbReference>
<proteinExistence type="predicted"/>
<dbReference type="InterPro" id="IPR001867">
    <property type="entry name" value="OmpR/PhoB-type_DNA-bd"/>
</dbReference>
<keyword evidence="3" id="KW-0805">Transcription regulation</keyword>
<dbReference type="InterPro" id="IPR001789">
    <property type="entry name" value="Sig_transdc_resp-reg_receiver"/>
</dbReference>
<evidence type="ECO:0000313" key="10">
    <source>
        <dbReference type="EMBL" id="SDX61424.1"/>
    </source>
</evidence>
<dbReference type="SMART" id="SM00862">
    <property type="entry name" value="Trans_reg_C"/>
    <property type="match status" value="1"/>
</dbReference>
<evidence type="ECO:0000256" key="6">
    <source>
        <dbReference type="PROSITE-ProRule" id="PRU00169"/>
    </source>
</evidence>
<dbReference type="PROSITE" id="PS50110">
    <property type="entry name" value="RESPONSE_REGULATORY"/>
    <property type="match status" value="1"/>
</dbReference>
<keyword evidence="1 6" id="KW-0597">Phosphoprotein</keyword>
<dbReference type="Proteomes" id="UP000198711">
    <property type="component" value="Unassembled WGS sequence"/>
</dbReference>
<feature type="DNA-binding region" description="OmpR/PhoB-type" evidence="7">
    <location>
        <begin position="129"/>
        <end position="226"/>
    </location>
</feature>
<dbReference type="InterPro" id="IPR011006">
    <property type="entry name" value="CheY-like_superfamily"/>
</dbReference>
<dbReference type="RefSeq" id="WP_026773458.1">
    <property type="nucleotide sequence ID" value="NZ_FNNO01000021.1"/>
</dbReference>
<feature type="domain" description="OmpR/PhoB-type" evidence="9">
    <location>
        <begin position="129"/>
        <end position="226"/>
    </location>
</feature>
<dbReference type="InterPro" id="IPR036388">
    <property type="entry name" value="WH-like_DNA-bd_sf"/>
</dbReference>
<dbReference type="GO" id="GO:0000156">
    <property type="term" value="F:phosphorelay response regulator activity"/>
    <property type="evidence" value="ECO:0007669"/>
    <property type="project" value="TreeGrafter"/>
</dbReference>
<dbReference type="GO" id="GO:0006355">
    <property type="term" value="P:regulation of DNA-templated transcription"/>
    <property type="evidence" value="ECO:0007669"/>
    <property type="project" value="InterPro"/>
</dbReference>
<keyword evidence="5" id="KW-0804">Transcription</keyword>
<accession>A0A8X8LCV9</accession>
<evidence type="ECO:0000313" key="11">
    <source>
        <dbReference type="Proteomes" id="UP000198711"/>
    </source>
</evidence>
<dbReference type="Gene3D" id="1.10.10.10">
    <property type="entry name" value="Winged helix-like DNA-binding domain superfamily/Winged helix DNA-binding domain"/>
    <property type="match status" value="1"/>
</dbReference>
<keyword evidence="4 7" id="KW-0238">DNA-binding</keyword>
<dbReference type="CDD" id="cd17574">
    <property type="entry name" value="REC_OmpR"/>
    <property type="match status" value="1"/>
</dbReference>